<evidence type="ECO:0000256" key="1">
    <source>
        <dbReference type="ARBA" id="ARBA00022860"/>
    </source>
</evidence>
<dbReference type="InterPro" id="IPR000048">
    <property type="entry name" value="IQ_motif_EF-hand-BS"/>
</dbReference>
<evidence type="ECO:0000256" key="2">
    <source>
        <dbReference type="ARBA" id="ARBA00024341"/>
    </source>
</evidence>
<evidence type="ECO:0000256" key="3">
    <source>
        <dbReference type="ARBA" id="ARBA00024378"/>
    </source>
</evidence>
<evidence type="ECO:0000256" key="4">
    <source>
        <dbReference type="ARBA" id="ARBA00045534"/>
    </source>
</evidence>
<reference evidence="6 7" key="1">
    <citation type="submission" date="2020-10" db="EMBL/GenBank/DDBJ databases">
        <title>The Coptis chinensis genome and diversification of protoberbering-type alkaloids.</title>
        <authorList>
            <person name="Wang B."/>
            <person name="Shu S."/>
            <person name="Song C."/>
            <person name="Liu Y."/>
        </authorList>
    </citation>
    <scope>NUCLEOTIDE SEQUENCE [LARGE SCALE GENOMIC DNA]</scope>
    <source>
        <strain evidence="6">HL-2020</strain>
        <tissue evidence="6">Leaf</tissue>
    </source>
</reference>
<dbReference type="PANTHER" id="PTHR32295:SF45">
    <property type="entry name" value="PROTEIN IQ-DOMAIN 19"/>
    <property type="match status" value="1"/>
</dbReference>
<dbReference type="InterPro" id="IPR027417">
    <property type="entry name" value="P-loop_NTPase"/>
</dbReference>
<dbReference type="PROSITE" id="PS50096">
    <property type="entry name" value="IQ"/>
    <property type="match status" value="2"/>
</dbReference>
<comment type="function">
    <text evidence="4">May be involved in cooperative interactions with calmodulins or calmodulin-like proteins. Recruits calmodulin proteins to microtubules, thus being a potential scaffold in cellular signaling and trafficking. May associate with nucleic acids and regulate gene expression at the transcriptional or post-transcriptional level.</text>
</comment>
<comment type="caution">
    <text evidence="6">The sequence shown here is derived from an EMBL/GenBank/DDBJ whole genome shotgun (WGS) entry which is preliminary data.</text>
</comment>
<dbReference type="InterPro" id="IPR025064">
    <property type="entry name" value="DUF4005"/>
</dbReference>
<dbReference type="EMBL" id="JADFTS010000002">
    <property type="protein sequence ID" value="KAF9618562.1"/>
    <property type="molecule type" value="Genomic_DNA"/>
</dbReference>
<dbReference type="Proteomes" id="UP000631114">
    <property type="component" value="Unassembled WGS sequence"/>
</dbReference>
<dbReference type="Gene3D" id="1.20.5.190">
    <property type="match status" value="1"/>
</dbReference>
<dbReference type="GO" id="GO:0005516">
    <property type="term" value="F:calmodulin binding"/>
    <property type="evidence" value="ECO:0007669"/>
    <property type="project" value="UniProtKB-KW"/>
</dbReference>
<proteinExistence type="inferred from homology"/>
<gene>
    <name evidence="6" type="ORF">IFM89_002257</name>
</gene>
<dbReference type="SMART" id="SM00015">
    <property type="entry name" value="IQ"/>
    <property type="match status" value="2"/>
</dbReference>
<organism evidence="6 7">
    <name type="scientific">Coptis chinensis</name>
    <dbReference type="NCBI Taxonomy" id="261450"/>
    <lineage>
        <taxon>Eukaryota</taxon>
        <taxon>Viridiplantae</taxon>
        <taxon>Streptophyta</taxon>
        <taxon>Embryophyta</taxon>
        <taxon>Tracheophyta</taxon>
        <taxon>Spermatophyta</taxon>
        <taxon>Magnoliopsida</taxon>
        <taxon>Ranunculales</taxon>
        <taxon>Ranunculaceae</taxon>
        <taxon>Coptidoideae</taxon>
        <taxon>Coptis</taxon>
    </lineage>
</organism>
<protein>
    <recommendedName>
        <fullName evidence="5">DUF4005 domain-containing protein</fullName>
    </recommendedName>
</protein>
<dbReference type="CDD" id="cd23767">
    <property type="entry name" value="IQCD"/>
    <property type="match status" value="1"/>
</dbReference>
<evidence type="ECO:0000259" key="5">
    <source>
        <dbReference type="Pfam" id="PF13178"/>
    </source>
</evidence>
<evidence type="ECO:0000313" key="6">
    <source>
        <dbReference type="EMBL" id="KAF9618562.1"/>
    </source>
</evidence>
<accession>A0A835M6U3</accession>
<dbReference type="OrthoDB" id="1918766at2759"/>
<dbReference type="AlphaFoldDB" id="A0A835M6U3"/>
<dbReference type="Pfam" id="PF13178">
    <property type="entry name" value="DUF4005"/>
    <property type="match status" value="1"/>
</dbReference>
<dbReference type="Pfam" id="PF00612">
    <property type="entry name" value="IQ"/>
    <property type="match status" value="2"/>
</dbReference>
<keyword evidence="7" id="KW-1185">Reference proteome</keyword>
<comment type="similarity">
    <text evidence="2">Belongs to the IQD family.</text>
</comment>
<comment type="subunit">
    <text evidence="3">Binds to multiple calmodulin (CaM) in the presence of Ca(2+) and CaM-like proteins.</text>
</comment>
<feature type="domain" description="DUF4005" evidence="5">
    <location>
        <begin position="299"/>
        <end position="390"/>
    </location>
</feature>
<name>A0A835M6U3_9MAGN</name>
<dbReference type="PANTHER" id="PTHR32295">
    <property type="entry name" value="IQ-DOMAIN 5-RELATED"/>
    <property type="match status" value="1"/>
</dbReference>
<keyword evidence="1" id="KW-0112">Calmodulin-binding</keyword>
<evidence type="ECO:0000313" key="7">
    <source>
        <dbReference type="Proteomes" id="UP000631114"/>
    </source>
</evidence>
<dbReference type="SUPFAM" id="SSF52540">
    <property type="entry name" value="P-loop containing nucleoside triphosphate hydrolases"/>
    <property type="match status" value="1"/>
</dbReference>
<sequence>MGKAGKWIKNFLTGKKEKDKGGSVRNQHCSYSTEFPTVPVAPTTPKEKRRWSFRRSATASRDFSSMDLIATTLQSAVQSMLETENDRRLSSVSISVASVTSCNDAVMAAGQPAPAVTQLRSASRRRSSAIQEAAAIRIQAFFRGYLARKALCALKGLVKLQALVRGYLVRKQAARTLRCMQSLVIVQARARAQRSQMAEETHLLAQRSSNYRNLLQANHIRPTYNMDRHIEDNVKVVEMDFGQSRGSTKSMNGYLTNDHVERVDQRYSPHHYAELKQNCLCHMLLAKMSPNACSRHFDEYSVSTEQSSPCHNSSVSKPDPTKISCLSPQPYADFESCDLMFFPNYMANTESFKAKARSQSAPKQRVDLLERQSSRKKISVEERNATRTVKMQRSSSHVGSASQGHRFPWSVKLDRSAISLKDSECGSTSTVLSNANYSRSLAAYEVTNY</sequence>